<evidence type="ECO:0000313" key="3">
    <source>
        <dbReference type="EMBL" id="GMI30326.1"/>
    </source>
</evidence>
<dbReference type="SUPFAM" id="SSF55961">
    <property type="entry name" value="Bet v1-like"/>
    <property type="match status" value="1"/>
</dbReference>
<evidence type="ECO:0000256" key="1">
    <source>
        <dbReference type="SAM" id="Phobius"/>
    </source>
</evidence>
<evidence type="ECO:0000313" key="4">
    <source>
        <dbReference type="Proteomes" id="UP001165060"/>
    </source>
</evidence>
<comment type="caution">
    <text evidence="3">The sequence shown here is derived from an EMBL/GenBank/DDBJ whole genome shotgun (WGS) entry which is preliminary data.</text>
</comment>
<protein>
    <recommendedName>
        <fullName evidence="5">Coenzyme Q-binding protein COQ10 START domain-containing protein</fullName>
    </recommendedName>
</protein>
<proteinExistence type="predicted"/>
<evidence type="ECO:0000256" key="2">
    <source>
        <dbReference type="SAM" id="SignalP"/>
    </source>
</evidence>
<keyword evidence="1" id="KW-0812">Transmembrane</keyword>
<feature type="signal peptide" evidence="2">
    <location>
        <begin position="1"/>
        <end position="19"/>
    </location>
</feature>
<dbReference type="CDD" id="cd07812">
    <property type="entry name" value="SRPBCC"/>
    <property type="match status" value="1"/>
</dbReference>
<keyword evidence="2" id="KW-0732">Signal</keyword>
<keyword evidence="4" id="KW-1185">Reference proteome</keyword>
<dbReference type="Pfam" id="PF10604">
    <property type="entry name" value="Polyketide_cyc2"/>
    <property type="match status" value="1"/>
</dbReference>
<accession>A0ABQ6MQS0</accession>
<sequence>MALLVPLLLLLLLPPPALSGSASSPHPHSGLIPPFAPGPPAVSLPPAAERLLSAGKPYATQSQGEAGGRGLVVQDVAAPPEIIWEHVADFDSYERMVPRTTLSRNYRTEGKVGGVQMMWTEMKFSVVVSKIQCFFKHTYYPSKNSLIWTLDYSRSSDMVDSVGYWHVAPHPSKRNHSRVSYSVDVRLFDWVPAVVVDVLSKRALTDATGWVKKLSEKKALERGVEFGGGEAAVKRGLLRRVWGLLLGRGGGAEEGAGAKDAEAPPAEPAREAASSAALAYRWACVLLIGALAAGNLVLFAESRFKHGGKEEGKRKVA</sequence>
<dbReference type="InterPro" id="IPR019587">
    <property type="entry name" value="Polyketide_cyclase/dehydratase"/>
</dbReference>
<feature type="chain" id="PRO_5046892557" description="Coenzyme Q-binding protein COQ10 START domain-containing protein" evidence="2">
    <location>
        <begin position="20"/>
        <end position="317"/>
    </location>
</feature>
<organism evidence="3 4">
    <name type="scientific">Tetraparma gracilis</name>
    <dbReference type="NCBI Taxonomy" id="2962635"/>
    <lineage>
        <taxon>Eukaryota</taxon>
        <taxon>Sar</taxon>
        <taxon>Stramenopiles</taxon>
        <taxon>Ochrophyta</taxon>
        <taxon>Bolidophyceae</taxon>
        <taxon>Parmales</taxon>
        <taxon>Triparmaceae</taxon>
        <taxon>Tetraparma</taxon>
    </lineage>
</organism>
<name>A0ABQ6MQS0_9STRA</name>
<evidence type="ECO:0008006" key="5">
    <source>
        <dbReference type="Google" id="ProtNLM"/>
    </source>
</evidence>
<reference evidence="3 4" key="1">
    <citation type="journal article" date="2023" name="Commun. Biol.">
        <title>Genome analysis of Parmales, the sister group of diatoms, reveals the evolutionary specialization of diatoms from phago-mixotrophs to photoautotrophs.</title>
        <authorList>
            <person name="Ban H."/>
            <person name="Sato S."/>
            <person name="Yoshikawa S."/>
            <person name="Yamada K."/>
            <person name="Nakamura Y."/>
            <person name="Ichinomiya M."/>
            <person name="Sato N."/>
            <person name="Blanc-Mathieu R."/>
            <person name="Endo H."/>
            <person name="Kuwata A."/>
            <person name="Ogata H."/>
        </authorList>
    </citation>
    <scope>NUCLEOTIDE SEQUENCE [LARGE SCALE GENOMIC DNA]</scope>
</reference>
<dbReference type="Proteomes" id="UP001165060">
    <property type="component" value="Unassembled WGS sequence"/>
</dbReference>
<dbReference type="InterPro" id="IPR023393">
    <property type="entry name" value="START-like_dom_sf"/>
</dbReference>
<keyword evidence="1" id="KW-0472">Membrane</keyword>
<dbReference type="Gene3D" id="3.30.530.20">
    <property type="match status" value="1"/>
</dbReference>
<dbReference type="EMBL" id="BRYB01001648">
    <property type="protein sequence ID" value="GMI30326.1"/>
    <property type="molecule type" value="Genomic_DNA"/>
</dbReference>
<gene>
    <name evidence="3" type="ORF">TeGR_g14638</name>
</gene>
<keyword evidence="1" id="KW-1133">Transmembrane helix</keyword>
<feature type="transmembrane region" description="Helical" evidence="1">
    <location>
        <begin position="279"/>
        <end position="300"/>
    </location>
</feature>